<keyword evidence="3 7" id="KW-0812">Transmembrane</keyword>
<organism evidence="9 10">
    <name type="scientific">Kocuria coralli</name>
    <dbReference type="NCBI Taxonomy" id="1461025"/>
    <lineage>
        <taxon>Bacteria</taxon>
        <taxon>Bacillati</taxon>
        <taxon>Actinomycetota</taxon>
        <taxon>Actinomycetes</taxon>
        <taxon>Micrococcales</taxon>
        <taxon>Micrococcaceae</taxon>
        <taxon>Kocuria</taxon>
    </lineage>
</organism>
<keyword evidence="2" id="KW-1003">Cell membrane</keyword>
<feature type="domain" description="RDD" evidence="8">
    <location>
        <begin position="36"/>
        <end position="137"/>
    </location>
</feature>
<keyword evidence="4 7" id="KW-1133">Transmembrane helix</keyword>
<keyword evidence="5 7" id="KW-0472">Membrane</keyword>
<feature type="region of interest" description="Disordered" evidence="6">
    <location>
        <begin position="1"/>
        <end position="27"/>
    </location>
</feature>
<evidence type="ECO:0000256" key="2">
    <source>
        <dbReference type="ARBA" id="ARBA00022475"/>
    </source>
</evidence>
<dbReference type="GO" id="GO:0005886">
    <property type="term" value="C:plasma membrane"/>
    <property type="evidence" value="ECO:0007669"/>
    <property type="project" value="UniProtKB-SubCell"/>
</dbReference>
<evidence type="ECO:0000313" key="10">
    <source>
        <dbReference type="Proteomes" id="UP000325957"/>
    </source>
</evidence>
<dbReference type="OrthoDB" id="5187110at2"/>
<keyword evidence="10" id="KW-1185">Reference proteome</keyword>
<dbReference type="InterPro" id="IPR010432">
    <property type="entry name" value="RDD"/>
</dbReference>
<dbReference type="RefSeq" id="WP_158034608.1">
    <property type="nucleotide sequence ID" value="NZ_ML708624.1"/>
</dbReference>
<reference evidence="9 10" key="1">
    <citation type="submission" date="2019-05" db="EMBL/GenBank/DDBJ databases">
        <title>Kocuria coralli sp. nov., a novel actinobacterium isolated from coral reef seawater.</title>
        <authorList>
            <person name="Li J."/>
        </authorList>
    </citation>
    <scope>NUCLEOTIDE SEQUENCE [LARGE SCALE GENOMIC DNA]</scope>
    <source>
        <strain evidence="9 10">SCSIO 13007</strain>
    </source>
</reference>
<accession>A0A5J5KX84</accession>
<evidence type="ECO:0000256" key="4">
    <source>
        <dbReference type="ARBA" id="ARBA00022989"/>
    </source>
</evidence>
<evidence type="ECO:0000256" key="7">
    <source>
        <dbReference type="SAM" id="Phobius"/>
    </source>
</evidence>
<proteinExistence type="predicted"/>
<feature type="transmembrane region" description="Helical" evidence="7">
    <location>
        <begin position="72"/>
        <end position="95"/>
    </location>
</feature>
<protein>
    <submittedName>
        <fullName evidence="9">RDD family protein</fullName>
    </submittedName>
</protein>
<dbReference type="EMBL" id="SZWF01000019">
    <property type="protein sequence ID" value="KAA9393436.1"/>
    <property type="molecule type" value="Genomic_DNA"/>
</dbReference>
<evidence type="ECO:0000256" key="1">
    <source>
        <dbReference type="ARBA" id="ARBA00004651"/>
    </source>
</evidence>
<feature type="transmembrane region" description="Helical" evidence="7">
    <location>
        <begin position="107"/>
        <end position="126"/>
    </location>
</feature>
<evidence type="ECO:0000259" key="8">
    <source>
        <dbReference type="Pfam" id="PF06271"/>
    </source>
</evidence>
<comment type="caution">
    <text evidence="9">The sequence shown here is derived from an EMBL/GenBank/DDBJ whole genome shotgun (WGS) entry which is preliminary data.</text>
</comment>
<dbReference type="PANTHER" id="PTHR36115:SF6">
    <property type="entry name" value="PROLINE-RICH ANTIGEN HOMOLOG"/>
    <property type="match status" value="1"/>
</dbReference>
<dbReference type="PIRSF" id="PIRSF021697">
    <property type="entry name" value="UCP021697"/>
    <property type="match status" value="1"/>
</dbReference>
<feature type="transmembrane region" description="Helical" evidence="7">
    <location>
        <begin position="38"/>
        <end position="60"/>
    </location>
</feature>
<name>A0A5J5KX84_9MICC</name>
<evidence type="ECO:0000256" key="3">
    <source>
        <dbReference type="ARBA" id="ARBA00022692"/>
    </source>
</evidence>
<comment type="subcellular location">
    <subcellularLocation>
        <location evidence="1">Cell membrane</location>
        <topology evidence="1">Multi-pass membrane protein</topology>
    </subcellularLocation>
</comment>
<dbReference type="InterPro" id="IPR016795">
    <property type="entry name" value="UCP021697"/>
</dbReference>
<dbReference type="Pfam" id="PF06271">
    <property type="entry name" value="RDD"/>
    <property type="match status" value="1"/>
</dbReference>
<evidence type="ECO:0000256" key="5">
    <source>
        <dbReference type="ARBA" id="ARBA00023136"/>
    </source>
</evidence>
<sequence>MINRDDAASTRGGPSPGQSYPGKRLGRPETGPGSLAGLGVRVLALLIDWFVAMGLAALLFSQTAQNVGTLGLWLVITALSVGFTGHTIGHFILGMQVQTTDGYAPGFFRGVIRSVLVFLIVPGLIMDQDQRGLQDRAVGTLLVKIR</sequence>
<evidence type="ECO:0000256" key="6">
    <source>
        <dbReference type="SAM" id="MobiDB-lite"/>
    </source>
</evidence>
<evidence type="ECO:0000313" key="9">
    <source>
        <dbReference type="EMBL" id="KAA9393436.1"/>
    </source>
</evidence>
<dbReference type="Proteomes" id="UP000325957">
    <property type="component" value="Unassembled WGS sequence"/>
</dbReference>
<dbReference type="AlphaFoldDB" id="A0A5J5KX84"/>
<dbReference type="InterPro" id="IPR051791">
    <property type="entry name" value="Pra-immunoreactive"/>
</dbReference>
<gene>
    <name evidence="9" type="ORF">FCK90_12385</name>
</gene>
<dbReference type="PANTHER" id="PTHR36115">
    <property type="entry name" value="PROLINE-RICH ANTIGEN HOMOLOG-RELATED"/>
    <property type="match status" value="1"/>
</dbReference>